<proteinExistence type="predicted"/>
<dbReference type="AlphaFoldDB" id="A0A7S0ZID6"/>
<protein>
    <recommendedName>
        <fullName evidence="2">R-phycoerythrin gamma chain, chloroplastic</fullName>
    </recommendedName>
</protein>
<organism evidence="1">
    <name type="scientific">Timspurckia oligopyrenoides</name>
    <dbReference type="NCBI Taxonomy" id="708627"/>
    <lineage>
        <taxon>Eukaryota</taxon>
        <taxon>Rhodophyta</taxon>
        <taxon>Bangiophyceae</taxon>
        <taxon>Porphyridiales</taxon>
        <taxon>Porphyridiaceae</taxon>
        <taxon>Timspurckia</taxon>
    </lineage>
</organism>
<evidence type="ECO:0000313" key="1">
    <source>
        <dbReference type="EMBL" id="CAD8822677.1"/>
    </source>
</evidence>
<evidence type="ECO:0008006" key="2">
    <source>
        <dbReference type="Google" id="ProtNLM"/>
    </source>
</evidence>
<dbReference type="EMBL" id="HBFP01009846">
    <property type="protein sequence ID" value="CAD8822677.1"/>
    <property type="molecule type" value="Transcribed_RNA"/>
</dbReference>
<name>A0A7S0ZID6_9RHOD</name>
<accession>A0A7S0ZID6</accession>
<reference evidence="1" key="1">
    <citation type="submission" date="2021-01" db="EMBL/GenBank/DDBJ databases">
        <authorList>
            <person name="Corre E."/>
            <person name="Pelletier E."/>
            <person name="Niang G."/>
            <person name="Scheremetjew M."/>
            <person name="Finn R."/>
            <person name="Kale V."/>
            <person name="Holt S."/>
            <person name="Cochrane G."/>
            <person name="Meng A."/>
            <person name="Brown T."/>
            <person name="Cohen L."/>
        </authorList>
    </citation>
    <scope>NUCLEOTIDE SEQUENCE</scope>
    <source>
        <strain evidence="1">CCMP3278</strain>
    </source>
</reference>
<gene>
    <name evidence="1" type="ORF">TOLI1172_LOCUS7073</name>
</gene>
<sequence>MASAAFIGGVGSLGSTLNGAQVASAKYADGAICKSSRNVQRSTVGIVMVSPSPASASMRRMQNKVPKMTGFSTKLVKKSAGKTLDKADEFFARSVTMQYKAYAAPYGTYTPQCTEGSVKGAAFEKRAMALSAAFRSKQKSPGQKAFEKFEMRKMAVIAAAGCDHEEKMFLKYPKLAKAYVLGSAEAMRTCQRYAVPETIAEEYMAAALDKVNKMRGAPNGVYSSSCVEGNAKGQAEQARVAALATAYRSAMKSTSQFEAEKFASSKYARDMFAHGCNHEEKIFNKYPAVAAGMRSVSYGY</sequence>